<evidence type="ECO:0000313" key="2">
    <source>
        <dbReference type="EMBL" id="KPX71767.1"/>
    </source>
</evidence>
<dbReference type="InterPro" id="IPR038732">
    <property type="entry name" value="HpyO/CreE_NAD-binding"/>
</dbReference>
<dbReference type="PANTHER" id="PTHR40254:SF1">
    <property type="entry name" value="BLR0577 PROTEIN"/>
    <property type="match status" value="1"/>
</dbReference>
<proteinExistence type="predicted"/>
<dbReference type="Proteomes" id="UP000050265">
    <property type="component" value="Unassembled WGS sequence"/>
</dbReference>
<evidence type="ECO:0000313" key="3">
    <source>
        <dbReference type="Proteomes" id="UP000050265"/>
    </source>
</evidence>
<dbReference type="Pfam" id="PF13454">
    <property type="entry name" value="NAD_binding_9"/>
    <property type="match status" value="1"/>
</dbReference>
<dbReference type="AlphaFoldDB" id="A0A0N8RXU5"/>
<gene>
    <name evidence="2" type="ORF">ALO35_101480</name>
</gene>
<dbReference type="InterPro" id="IPR052189">
    <property type="entry name" value="L-asp_N-monooxygenase_NS-form"/>
</dbReference>
<evidence type="ECO:0000259" key="1">
    <source>
        <dbReference type="Pfam" id="PF13454"/>
    </source>
</evidence>
<dbReference type="PATRIC" id="fig|53707.9.peg.2101"/>
<comment type="caution">
    <text evidence="2">The sequence shown here is derived from an EMBL/GenBank/DDBJ whole genome shotgun (WGS) entry which is preliminary data.</text>
</comment>
<reference evidence="2 3" key="1">
    <citation type="submission" date="2015-09" db="EMBL/GenBank/DDBJ databases">
        <title>Genome announcement of multiple Pseudomonas syringae strains.</title>
        <authorList>
            <person name="Thakur S."/>
            <person name="Wang P.W."/>
            <person name="Gong Y."/>
            <person name="Weir B.S."/>
            <person name="Guttman D.S."/>
        </authorList>
    </citation>
    <scope>NUCLEOTIDE SEQUENCE [LARGE SCALE GENOMIC DNA]</scope>
    <source>
        <strain evidence="2 3">ICMP3507</strain>
    </source>
</reference>
<dbReference type="SUPFAM" id="SSF51905">
    <property type="entry name" value="FAD/NAD(P)-binding domain"/>
    <property type="match status" value="1"/>
</dbReference>
<name>A0A0N8RXU5_PSEAV</name>
<protein>
    <submittedName>
        <fullName evidence="2">Hydroxyacylglutathione hydrolase</fullName>
    </submittedName>
</protein>
<accession>A0A0N8RXU5</accession>
<dbReference type="PANTHER" id="PTHR40254">
    <property type="entry name" value="BLR0577 PROTEIN"/>
    <property type="match status" value="1"/>
</dbReference>
<dbReference type="GO" id="GO:0016787">
    <property type="term" value="F:hydrolase activity"/>
    <property type="evidence" value="ECO:0007669"/>
    <property type="project" value="UniProtKB-KW"/>
</dbReference>
<organism evidence="2 3">
    <name type="scientific">Pseudomonas amygdali pv. lachrymans</name>
    <name type="common">Pseudomonas syringae pv. lachrymans</name>
    <dbReference type="NCBI Taxonomy" id="53707"/>
    <lineage>
        <taxon>Bacteria</taxon>
        <taxon>Pseudomonadati</taxon>
        <taxon>Pseudomonadota</taxon>
        <taxon>Gammaproteobacteria</taxon>
        <taxon>Pseudomonadales</taxon>
        <taxon>Pseudomonadaceae</taxon>
        <taxon>Pseudomonas</taxon>
        <taxon>Pseudomonas amygdali</taxon>
    </lineage>
</organism>
<dbReference type="InterPro" id="IPR036188">
    <property type="entry name" value="FAD/NAD-bd_sf"/>
</dbReference>
<dbReference type="Gene3D" id="3.50.50.60">
    <property type="entry name" value="FAD/NAD(P)-binding domain"/>
    <property type="match status" value="1"/>
</dbReference>
<keyword evidence="2" id="KW-0378">Hydrolase</keyword>
<sequence>MKTLAIVGAGFCGAVAAIEFIKACRVPAKLIIIEQTGTFGPGLAYGDQNQSHVLNVPAGNMSALRDHPDSFVEYCLSNDIKAHPGDFVLRQEYGRYLSTLLDNAIASCCETLEVERVHAEAIQLKESIGGATVVLRNQRCLNVEHVLLACGNFPPSTPRPLASFKDHSAYQDAPWGSSQADRRAISPSDSVLLVGSGLTALDMIARLTEGGHTGKVTALSRRGLHPQAHRGHSHYTAKRAQATRDIVCNAEATALAYMKTVRRLIGESLDIDWRDIVAALRPCTPELWRRLPLLEKRRFLRHVRPYWDNHRHRAAPEANEFFERSRQSGRLSVVKGRLLAVNALDDKLVCEISRTPDRTITKSTFDVVINCTGPNTSVASTQSPLVQQLLKDGIIVPDLLGLGIVLGEDLSVVSSESKAVSWLSYVGPMLKSMFWEATAVPELRQHVSAHAARLAQRFNDDSGKVS</sequence>
<dbReference type="EMBL" id="LJQP01000164">
    <property type="protein sequence ID" value="KPX71767.1"/>
    <property type="molecule type" value="Genomic_DNA"/>
</dbReference>
<feature type="domain" description="FAD-dependent urate hydroxylase HpyO/Asp monooxygenase CreE-like FAD/NAD(P)-binding" evidence="1">
    <location>
        <begin position="5"/>
        <end position="152"/>
    </location>
</feature>